<evidence type="ECO:0000256" key="4">
    <source>
        <dbReference type="ARBA" id="ARBA00022695"/>
    </source>
</evidence>
<comment type="pathway">
    <text evidence="1">Cofactor biosynthesis; NAD(+) biosynthesis.</text>
</comment>
<keyword evidence="4 11" id="KW-0548">Nucleotidyltransferase</keyword>
<dbReference type="EMBL" id="CAICTM010000067">
    <property type="protein sequence ID" value="CAB9499740.1"/>
    <property type="molecule type" value="Genomic_DNA"/>
</dbReference>
<keyword evidence="6" id="KW-0067">ATP-binding</keyword>
<evidence type="ECO:0000313" key="12">
    <source>
        <dbReference type="Proteomes" id="UP001153069"/>
    </source>
</evidence>
<protein>
    <submittedName>
        <fullName evidence="11">Probable nicotinate-nucleotide adenylyltransferase</fullName>
    </submittedName>
</protein>
<dbReference type="Proteomes" id="UP001153069">
    <property type="component" value="Unassembled WGS sequence"/>
</dbReference>
<keyword evidence="3" id="KW-0808">Transferase</keyword>
<evidence type="ECO:0000256" key="2">
    <source>
        <dbReference type="ARBA" id="ARBA00022642"/>
    </source>
</evidence>
<reference evidence="11" key="1">
    <citation type="submission" date="2020-06" db="EMBL/GenBank/DDBJ databases">
        <authorList>
            <consortium name="Plant Systems Biology data submission"/>
        </authorList>
    </citation>
    <scope>NUCLEOTIDE SEQUENCE</scope>
    <source>
        <strain evidence="11">D6</strain>
    </source>
</reference>
<dbReference type="GO" id="GO:0070566">
    <property type="term" value="F:adenylyltransferase activity"/>
    <property type="evidence" value="ECO:0007669"/>
    <property type="project" value="UniProtKB-ARBA"/>
</dbReference>
<dbReference type="PANTHER" id="PTHR39321">
    <property type="entry name" value="NICOTINATE-NUCLEOTIDE ADENYLYLTRANSFERASE-RELATED"/>
    <property type="match status" value="1"/>
</dbReference>
<evidence type="ECO:0000256" key="6">
    <source>
        <dbReference type="ARBA" id="ARBA00022840"/>
    </source>
</evidence>
<dbReference type="Pfam" id="PF08376">
    <property type="entry name" value="NIT"/>
    <property type="match status" value="1"/>
</dbReference>
<dbReference type="SUPFAM" id="SSF52374">
    <property type="entry name" value="Nucleotidylyl transferase"/>
    <property type="match status" value="1"/>
</dbReference>
<dbReference type="GO" id="GO:0009435">
    <property type="term" value="P:NAD+ biosynthetic process"/>
    <property type="evidence" value="ECO:0007669"/>
    <property type="project" value="InterPro"/>
</dbReference>
<proteinExistence type="predicted"/>
<name>A0A9N8DDD8_9STRA</name>
<evidence type="ECO:0000256" key="7">
    <source>
        <dbReference type="ARBA" id="ARBA00023027"/>
    </source>
</evidence>
<dbReference type="InterPro" id="IPR013587">
    <property type="entry name" value="Nitrate/nitrite_sensing"/>
</dbReference>
<dbReference type="InterPro" id="IPR004821">
    <property type="entry name" value="Cyt_trans-like"/>
</dbReference>
<comment type="caution">
    <text evidence="11">The sequence shown here is derived from an EMBL/GenBank/DDBJ whole genome shotgun (WGS) entry which is preliminary data.</text>
</comment>
<keyword evidence="7" id="KW-0520">NAD</keyword>
<organism evidence="11 12">
    <name type="scientific">Seminavis robusta</name>
    <dbReference type="NCBI Taxonomy" id="568900"/>
    <lineage>
        <taxon>Eukaryota</taxon>
        <taxon>Sar</taxon>
        <taxon>Stramenopiles</taxon>
        <taxon>Ochrophyta</taxon>
        <taxon>Bacillariophyta</taxon>
        <taxon>Bacillariophyceae</taxon>
        <taxon>Bacillariophycidae</taxon>
        <taxon>Naviculales</taxon>
        <taxon>Naviculaceae</taxon>
        <taxon>Seminavis</taxon>
    </lineage>
</organism>
<keyword evidence="5" id="KW-0547">Nucleotide-binding</keyword>
<dbReference type="GO" id="GO:0005524">
    <property type="term" value="F:ATP binding"/>
    <property type="evidence" value="ECO:0007669"/>
    <property type="project" value="UniProtKB-KW"/>
</dbReference>
<gene>
    <name evidence="11" type="ORF">SEMRO_68_G037870.1</name>
</gene>
<evidence type="ECO:0000256" key="3">
    <source>
        <dbReference type="ARBA" id="ARBA00022679"/>
    </source>
</evidence>
<accession>A0A9N8DDD8</accession>
<dbReference type="Gene3D" id="3.40.50.620">
    <property type="entry name" value="HUPs"/>
    <property type="match status" value="1"/>
</dbReference>
<evidence type="ECO:0000259" key="10">
    <source>
        <dbReference type="Pfam" id="PF08376"/>
    </source>
</evidence>
<evidence type="ECO:0000259" key="9">
    <source>
        <dbReference type="Pfam" id="PF01467"/>
    </source>
</evidence>
<dbReference type="OrthoDB" id="422187at2759"/>
<dbReference type="AlphaFoldDB" id="A0A9N8DDD8"/>
<dbReference type="Pfam" id="PF01467">
    <property type="entry name" value="CTP_transf_like"/>
    <property type="match status" value="1"/>
</dbReference>
<feature type="domain" description="Cytidyltransferase-like" evidence="9">
    <location>
        <begin position="29"/>
        <end position="204"/>
    </location>
</feature>
<evidence type="ECO:0000256" key="1">
    <source>
        <dbReference type="ARBA" id="ARBA00004790"/>
    </source>
</evidence>
<feature type="region of interest" description="Disordered" evidence="8">
    <location>
        <begin position="239"/>
        <end position="272"/>
    </location>
</feature>
<keyword evidence="2" id="KW-0662">Pyridine nucleotide biosynthesis</keyword>
<keyword evidence="12" id="KW-1185">Reference proteome</keyword>
<evidence type="ECO:0000256" key="8">
    <source>
        <dbReference type="SAM" id="MobiDB-lite"/>
    </source>
</evidence>
<evidence type="ECO:0000313" key="11">
    <source>
        <dbReference type="EMBL" id="CAB9499740.1"/>
    </source>
</evidence>
<dbReference type="PANTHER" id="PTHR39321:SF3">
    <property type="entry name" value="PHOSPHOPANTETHEINE ADENYLYLTRANSFERASE"/>
    <property type="match status" value="1"/>
</dbReference>
<sequence>MTEETCSSSADELLLLPPKSSSRPLRIGVFGGSFNPIHLGHALLAITTQQTKPVDQVVLVPVYKHAVKRDLLPFDDRVQMCQLAVAPFSSDNRIVVSRVEERVGASNGVMLKGLKDEYPTGTQFLYICGDDFFRWMEKPKGLETLEQVDGLIVQRRLHKHDNNDRFFKEPFDEQRVRAVAARLNLTIDFIYGELPHFSSTLVRRAPGHWRSFLPQTVATYLEQRPHLLEILIHNLEVDSEKEMQQSQSTNNNEKQHESSPSHSSTSTDGAETSIQKINNQTTTAAEWVIRGLNMVHALQLERGRSGLLLSLGTSQAAQDLNGVQTKTDDIIQQVLQDTTLTALKDTAGSFQEEVMGLALELQQVPVWLKRDRSVLKQRCGSLVHRKGIEGWLARAALVEKFNPRIDVLRLSLLRALTEIRNHNNNNSDQDNTDDRDLMPELLWKWSQAKEALGRQRAFVCAGGPNAPFMIVQSMEMRQRLNECIQEKDRSIARVLSLVNEQQQQSTPDALHRLLENVTWWEWKLMRSFAPSTPLSLVHKLLSKTIIPTDSSSHPQEQFHVEKFFDASTTAIDFLLTFTKALAASACAG</sequence>
<dbReference type="InterPro" id="IPR014729">
    <property type="entry name" value="Rossmann-like_a/b/a_fold"/>
</dbReference>
<feature type="domain" description="Nitrate/nitrite sensing protein" evidence="10">
    <location>
        <begin position="294"/>
        <end position="583"/>
    </location>
</feature>
<dbReference type="InterPro" id="IPR005248">
    <property type="entry name" value="NadD/NMNAT"/>
</dbReference>
<evidence type="ECO:0000256" key="5">
    <source>
        <dbReference type="ARBA" id="ARBA00022741"/>
    </source>
</evidence>